<dbReference type="Gene3D" id="1.20.5.1930">
    <property type="match status" value="1"/>
</dbReference>
<dbReference type="PANTHER" id="PTHR24421:SF37">
    <property type="entry name" value="SENSOR HISTIDINE KINASE NARS"/>
    <property type="match status" value="1"/>
</dbReference>
<keyword evidence="3" id="KW-0808">Transferase</keyword>
<dbReference type="InterPro" id="IPR050482">
    <property type="entry name" value="Sensor_HK_TwoCompSys"/>
</dbReference>
<evidence type="ECO:0000256" key="8">
    <source>
        <dbReference type="ARBA" id="ARBA00023136"/>
    </source>
</evidence>
<gene>
    <name evidence="10" type="ORF">ACFSDX_20145</name>
</gene>
<dbReference type="InterPro" id="IPR035965">
    <property type="entry name" value="PAS-like_dom_sf"/>
</dbReference>
<evidence type="ECO:0000256" key="1">
    <source>
        <dbReference type="ARBA" id="ARBA00004651"/>
    </source>
</evidence>
<keyword evidence="8" id="KW-0472">Membrane</keyword>
<dbReference type="SMART" id="SM00065">
    <property type="entry name" value="GAF"/>
    <property type="match status" value="2"/>
</dbReference>
<evidence type="ECO:0000256" key="3">
    <source>
        <dbReference type="ARBA" id="ARBA00022679"/>
    </source>
</evidence>
<dbReference type="EMBL" id="JBHUFD010000018">
    <property type="protein sequence ID" value="MFD1874758.1"/>
    <property type="molecule type" value="Genomic_DNA"/>
</dbReference>
<dbReference type="SUPFAM" id="SSF55874">
    <property type="entry name" value="ATPase domain of HSP90 chaperone/DNA topoisomerase II/histidine kinase"/>
    <property type="match status" value="1"/>
</dbReference>
<dbReference type="RefSeq" id="WP_382316838.1">
    <property type="nucleotide sequence ID" value="NZ_JBHUFD010000018.1"/>
</dbReference>
<evidence type="ECO:0000256" key="7">
    <source>
        <dbReference type="ARBA" id="ARBA00023012"/>
    </source>
</evidence>
<dbReference type="InterPro" id="IPR011712">
    <property type="entry name" value="Sig_transdc_His_kin_sub3_dim/P"/>
</dbReference>
<dbReference type="PROSITE" id="PS50109">
    <property type="entry name" value="HIS_KIN"/>
    <property type="match status" value="1"/>
</dbReference>
<evidence type="ECO:0000256" key="2">
    <source>
        <dbReference type="ARBA" id="ARBA00022475"/>
    </source>
</evidence>
<keyword evidence="5" id="KW-0418">Kinase</keyword>
<dbReference type="InterPro" id="IPR000014">
    <property type="entry name" value="PAS"/>
</dbReference>
<evidence type="ECO:0000256" key="6">
    <source>
        <dbReference type="ARBA" id="ARBA00022989"/>
    </source>
</evidence>
<dbReference type="InterPro" id="IPR036890">
    <property type="entry name" value="HATPase_C_sf"/>
</dbReference>
<evidence type="ECO:0000259" key="9">
    <source>
        <dbReference type="PROSITE" id="PS50109"/>
    </source>
</evidence>
<dbReference type="InterPro" id="IPR003594">
    <property type="entry name" value="HATPase_dom"/>
</dbReference>
<keyword evidence="11" id="KW-1185">Reference proteome</keyword>
<dbReference type="SMART" id="SM00387">
    <property type="entry name" value="HATPase_c"/>
    <property type="match status" value="1"/>
</dbReference>
<name>A0ABW4QYQ7_9BACT</name>
<protein>
    <submittedName>
        <fullName evidence="10">GAF domain-containing protein</fullName>
    </submittedName>
</protein>
<dbReference type="InterPro" id="IPR013656">
    <property type="entry name" value="PAS_4"/>
</dbReference>
<reference evidence="11" key="1">
    <citation type="journal article" date="2019" name="Int. J. Syst. Evol. Microbiol.">
        <title>The Global Catalogue of Microorganisms (GCM) 10K type strain sequencing project: providing services to taxonomists for standard genome sequencing and annotation.</title>
        <authorList>
            <consortium name="The Broad Institute Genomics Platform"/>
            <consortium name="The Broad Institute Genome Sequencing Center for Infectious Disease"/>
            <person name="Wu L."/>
            <person name="Ma J."/>
        </authorList>
    </citation>
    <scope>NUCLEOTIDE SEQUENCE [LARGE SCALE GENOMIC DNA]</scope>
    <source>
        <strain evidence="11">CGMCC 1.15795</strain>
    </source>
</reference>
<dbReference type="Gene3D" id="3.30.565.10">
    <property type="entry name" value="Histidine kinase-like ATPase, C-terminal domain"/>
    <property type="match status" value="1"/>
</dbReference>
<accession>A0ABW4QYQ7</accession>
<evidence type="ECO:0000313" key="10">
    <source>
        <dbReference type="EMBL" id="MFD1874758.1"/>
    </source>
</evidence>
<dbReference type="CDD" id="cd16917">
    <property type="entry name" value="HATPase_UhpB-NarQ-NarX-like"/>
    <property type="match status" value="1"/>
</dbReference>
<dbReference type="Gene3D" id="3.30.450.20">
    <property type="entry name" value="PAS domain"/>
    <property type="match status" value="3"/>
</dbReference>
<organism evidence="10 11">
    <name type="scientific">Hymenobacter bucti</name>
    <dbReference type="NCBI Taxonomy" id="1844114"/>
    <lineage>
        <taxon>Bacteria</taxon>
        <taxon>Pseudomonadati</taxon>
        <taxon>Bacteroidota</taxon>
        <taxon>Cytophagia</taxon>
        <taxon>Cytophagales</taxon>
        <taxon>Hymenobacteraceae</taxon>
        <taxon>Hymenobacter</taxon>
    </lineage>
</organism>
<dbReference type="Pfam" id="PF08448">
    <property type="entry name" value="PAS_4"/>
    <property type="match status" value="1"/>
</dbReference>
<proteinExistence type="predicted"/>
<dbReference type="InterPro" id="IPR003018">
    <property type="entry name" value="GAF"/>
</dbReference>
<dbReference type="InterPro" id="IPR029016">
    <property type="entry name" value="GAF-like_dom_sf"/>
</dbReference>
<keyword evidence="6" id="KW-1133">Transmembrane helix</keyword>
<dbReference type="Pfam" id="PF02518">
    <property type="entry name" value="HATPase_c"/>
    <property type="match status" value="1"/>
</dbReference>
<dbReference type="InterPro" id="IPR005467">
    <property type="entry name" value="His_kinase_dom"/>
</dbReference>
<dbReference type="Pfam" id="PF01590">
    <property type="entry name" value="GAF"/>
    <property type="match status" value="2"/>
</dbReference>
<keyword evidence="4" id="KW-0812">Transmembrane</keyword>
<evidence type="ECO:0000313" key="11">
    <source>
        <dbReference type="Proteomes" id="UP001597197"/>
    </source>
</evidence>
<dbReference type="Proteomes" id="UP001597197">
    <property type="component" value="Unassembled WGS sequence"/>
</dbReference>
<dbReference type="CDD" id="cd00130">
    <property type="entry name" value="PAS"/>
    <property type="match status" value="1"/>
</dbReference>
<sequence length="1014" mass="112043">METPADATFERPNLLQYPSPTSDYSADGLLDALPWGVLVLDEQRIVRRANQQMARWCGAPPAALLGRPLAEADLPPALGVALLEMLREPATPATREIWLPEHHQWVALSATRHRDGWVVYGQPCPAPAGRRPEDETPTQPQPYAPLVAELRNGDLAMLPDIARGGPAPGAAQRLHDELALGATDKYRALFYAMEQGFCVLEILFDATGQQAVDFRYLELNPLFAQQSGMPADARGKTVREVLPGLESFWFDTYGRVARTGEPVRVEHYVPQVSRWFDVHAFRVGAPAAHQVAVLFNDITARKNAETTLRLAAAADTFRLQLADALGPLTDPVAIQEAVTHLARRHFGADRCCYCEIEAGRAIVRCDAASPGLPSAVGNYPLSDLILLHAAIDTGRPVSVADVHQADIVDADLLLRCVQQQVIAYLAIPVFKNGQLVGGLCLVQSVPREWLTTEVVLAVEVAERTWMAVAQNQAQQALRLSEQRQDFLLQLSDALRPLTDAVDIQATVAQKLGQHLGVDWAYYVDLHEAAQEFVVARDWHRPDAPSHARRYPFSTWAMPLLVEGRTWVCCDADTDPHLPEAQRSSASRAAVVVPLLKQKRLVAMLVAAQRTLRRWTAQEVSLVEEVAERTWVAVERAKAEEALRVQQAHYRADLEGQVQERTAELKQSRDFLQATMDSTVDMIQVFEAVRDDAGQIVDFRWLLNNHSSESRYGEVRGQSLLERNPGVVKEGIFAAFKQVVETGEPQQAERRYAHEQFDGWFFQSIVKLGDGVATSTKDITAWKKDQAEILRLRLSRQQALFEAVQAAQEAERRRIAEGLHNGIGQLLYATKLRLDQLHPRPDDAPPAWQAAHRDANQLLSEAIHQTRVLSHELVPLVLEEFGLAEALQDICDKLSSPQLRLHCQVQLDAEATPLSSALQLAIYRMAQELAQNIVKHALGATEASLELETTPGWALLRVEDNGPGFATLPPAEAGLGLRSIRDQVALLGGQLETGAVPAGGAYVRIRIPDPASDTL</sequence>
<evidence type="ECO:0000256" key="4">
    <source>
        <dbReference type="ARBA" id="ARBA00022692"/>
    </source>
</evidence>
<dbReference type="Gene3D" id="3.30.450.40">
    <property type="match status" value="2"/>
</dbReference>
<keyword evidence="2" id="KW-1003">Cell membrane</keyword>
<keyword evidence="7" id="KW-0902">Two-component regulatory system</keyword>
<dbReference type="SUPFAM" id="SSF55785">
    <property type="entry name" value="PYP-like sensor domain (PAS domain)"/>
    <property type="match status" value="3"/>
</dbReference>
<dbReference type="Pfam" id="PF07730">
    <property type="entry name" value="HisKA_3"/>
    <property type="match status" value="1"/>
</dbReference>
<evidence type="ECO:0000256" key="5">
    <source>
        <dbReference type="ARBA" id="ARBA00022777"/>
    </source>
</evidence>
<comment type="caution">
    <text evidence="10">The sequence shown here is derived from an EMBL/GenBank/DDBJ whole genome shotgun (WGS) entry which is preliminary data.</text>
</comment>
<dbReference type="PANTHER" id="PTHR24421">
    <property type="entry name" value="NITRATE/NITRITE SENSOR PROTEIN NARX-RELATED"/>
    <property type="match status" value="1"/>
</dbReference>
<feature type="domain" description="Histidine kinase" evidence="9">
    <location>
        <begin position="813"/>
        <end position="1010"/>
    </location>
</feature>
<dbReference type="SUPFAM" id="SSF55781">
    <property type="entry name" value="GAF domain-like"/>
    <property type="match status" value="2"/>
</dbReference>
<comment type="subcellular location">
    <subcellularLocation>
        <location evidence="1">Cell membrane</location>
        <topology evidence="1">Multi-pass membrane protein</topology>
    </subcellularLocation>
</comment>